<dbReference type="STRING" id="305900.GV64_05785"/>
<dbReference type="AlphaFoldDB" id="A0A081K833"/>
<proteinExistence type="predicted"/>
<protein>
    <submittedName>
        <fullName evidence="1">Uncharacterized protein</fullName>
    </submittedName>
</protein>
<dbReference type="Proteomes" id="UP000027997">
    <property type="component" value="Unassembled WGS sequence"/>
</dbReference>
<dbReference type="EMBL" id="JOJP01000001">
    <property type="protein sequence ID" value="KEI70309.1"/>
    <property type="molecule type" value="Genomic_DNA"/>
</dbReference>
<comment type="caution">
    <text evidence="1">The sequence shown here is derived from an EMBL/GenBank/DDBJ whole genome shotgun (WGS) entry which is preliminary data.</text>
</comment>
<evidence type="ECO:0000313" key="2">
    <source>
        <dbReference type="Proteomes" id="UP000027997"/>
    </source>
</evidence>
<name>A0A081K833_9GAMM</name>
<accession>A0A081K833</accession>
<sequence>MYLGIKVTEFETSRYLKVFLAVPPDPENKNISGLDVMICSADVENLFEYEKLEPKKNYEFKTKIQSGAQNKISIRVVGIKQVPAKQAQ</sequence>
<gene>
    <name evidence="1" type="ORF">GV64_05785</name>
</gene>
<organism evidence="1 2">
    <name type="scientific">Endozoicomonas elysicola</name>
    <dbReference type="NCBI Taxonomy" id="305900"/>
    <lineage>
        <taxon>Bacteria</taxon>
        <taxon>Pseudomonadati</taxon>
        <taxon>Pseudomonadota</taxon>
        <taxon>Gammaproteobacteria</taxon>
        <taxon>Oceanospirillales</taxon>
        <taxon>Endozoicomonadaceae</taxon>
        <taxon>Endozoicomonas</taxon>
    </lineage>
</organism>
<evidence type="ECO:0000313" key="1">
    <source>
        <dbReference type="EMBL" id="KEI70309.1"/>
    </source>
</evidence>
<reference evidence="1 2" key="1">
    <citation type="submission" date="2014-06" db="EMBL/GenBank/DDBJ databases">
        <title>Whole Genome Sequences of Three Symbiotic Endozoicomonas Bacteria.</title>
        <authorList>
            <person name="Neave M.J."/>
            <person name="Apprill A."/>
            <person name="Voolstra C.R."/>
        </authorList>
    </citation>
    <scope>NUCLEOTIDE SEQUENCE [LARGE SCALE GENOMIC DNA]</scope>
    <source>
        <strain evidence="1 2">DSM 22380</strain>
    </source>
</reference>
<keyword evidence="2" id="KW-1185">Reference proteome</keyword>